<reference evidence="4" key="1">
    <citation type="submission" date="2021-01" db="EMBL/GenBank/DDBJ databases">
        <authorList>
            <person name="Corre E."/>
            <person name="Pelletier E."/>
            <person name="Niang G."/>
            <person name="Scheremetjew M."/>
            <person name="Finn R."/>
            <person name="Kale V."/>
            <person name="Holt S."/>
            <person name="Cochrane G."/>
            <person name="Meng A."/>
            <person name="Brown T."/>
            <person name="Cohen L."/>
        </authorList>
    </citation>
    <scope>NUCLEOTIDE SEQUENCE</scope>
    <source>
        <strain evidence="4">CCMP645</strain>
    </source>
</reference>
<protein>
    <recommendedName>
        <fullName evidence="3">CAAX prenyl protease 2/Lysostaphin resistance protein A-like domain-containing protein</fullName>
    </recommendedName>
</protein>
<dbReference type="PANTHER" id="PTHR36435">
    <property type="entry name" value="SLR1288 PROTEIN"/>
    <property type="match status" value="1"/>
</dbReference>
<proteinExistence type="predicted"/>
<feature type="domain" description="CAAX prenyl protease 2/Lysostaphin resistance protein A-like" evidence="3">
    <location>
        <begin position="267"/>
        <end position="351"/>
    </location>
</feature>
<dbReference type="EMBL" id="HBIZ01013162">
    <property type="protein sequence ID" value="CAE0755394.1"/>
    <property type="molecule type" value="Transcribed_RNA"/>
</dbReference>
<dbReference type="GO" id="GO:0004175">
    <property type="term" value="F:endopeptidase activity"/>
    <property type="evidence" value="ECO:0007669"/>
    <property type="project" value="UniProtKB-ARBA"/>
</dbReference>
<feature type="region of interest" description="Disordered" evidence="1">
    <location>
        <begin position="92"/>
        <end position="114"/>
    </location>
</feature>
<sequence>MTLSHMLVVFLAIYTAASTTVSLPAQISPYNFALPSSRWGASSVFAVRRHTTQSKVSRLQVNSQGARTNPFLHEHIRSYRCMMCASPLTPDESADTGQKDANDANRDRQYSTKDSDAGAAFAQERCQGSVQPTWGNGEVFAGFALFLLLHSIGLNAVQLATPESEGVTFAVAFSRVLSTALFIVVQQSAGLPIADLLTLRTAADPTPERANIGFLQGALAPAWGILLFSAAAFLPSVVQAIVEQRSVEDVLMPYAREIPAAGRAFDIVAAAPLTEELFFRGWLLAAMERRGASATASVGLSAASFALWHASGAATPADALFFLGFGAWLALLHRRSQSLLTPIIVHCAWNTGFMLLRWQLSLAAV</sequence>
<evidence type="ECO:0000256" key="2">
    <source>
        <dbReference type="SAM" id="SignalP"/>
    </source>
</evidence>
<accession>A0A7S4B5Z9</accession>
<evidence type="ECO:0000259" key="3">
    <source>
        <dbReference type="Pfam" id="PF02517"/>
    </source>
</evidence>
<dbReference type="GO" id="GO:0080120">
    <property type="term" value="P:CAAX-box protein maturation"/>
    <property type="evidence" value="ECO:0007669"/>
    <property type="project" value="UniProtKB-ARBA"/>
</dbReference>
<feature type="chain" id="PRO_5030801898" description="CAAX prenyl protease 2/Lysostaphin resistance protein A-like domain-containing protein" evidence="2">
    <location>
        <begin position="19"/>
        <end position="365"/>
    </location>
</feature>
<name>A0A7S4B5Z9_CHRCT</name>
<evidence type="ECO:0000256" key="1">
    <source>
        <dbReference type="SAM" id="MobiDB-lite"/>
    </source>
</evidence>
<keyword evidence="2" id="KW-0732">Signal</keyword>
<dbReference type="PANTHER" id="PTHR36435:SF1">
    <property type="entry name" value="CAAX AMINO TERMINAL PROTEASE FAMILY PROTEIN"/>
    <property type="match status" value="1"/>
</dbReference>
<gene>
    <name evidence="4" type="ORF">PCAR00345_LOCUS7981</name>
</gene>
<organism evidence="4">
    <name type="scientific">Chrysotila carterae</name>
    <name type="common">Marine alga</name>
    <name type="synonym">Syracosphaera carterae</name>
    <dbReference type="NCBI Taxonomy" id="13221"/>
    <lineage>
        <taxon>Eukaryota</taxon>
        <taxon>Haptista</taxon>
        <taxon>Haptophyta</taxon>
        <taxon>Prymnesiophyceae</taxon>
        <taxon>Isochrysidales</taxon>
        <taxon>Isochrysidaceae</taxon>
        <taxon>Chrysotila</taxon>
    </lineage>
</organism>
<feature type="signal peptide" evidence="2">
    <location>
        <begin position="1"/>
        <end position="18"/>
    </location>
</feature>
<dbReference type="InterPro" id="IPR003675">
    <property type="entry name" value="Rce1/LyrA-like_dom"/>
</dbReference>
<dbReference type="AlphaFoldDB" id="A0A7S4B5Z9"/>
<dbReference type="Pfam" id="PF02517">
    <property type="entry name" value="Rce1-like"/>
    <property type="match status" value="1"/>
</dbReference>
<dbReference type="InterPro" id="IPR052710">
    <property type="entry name" value="CAAX_protease"/>
</dbReference>
<feature type="compositionally biased region" description="Basic and acidic residues" evidence="1">
    <location>
        <begin position="97"/>
        <end position="114"/>
    </location>
</feature>
<evidence type="ECO:0000313" key="4">
    <source>
        <dbReference type="EMBL" id="CAE0755394.1"/>
    </source>
</evidence>